<evidence type="ECO:0000256" key="1">
    <source>
        <dbReference type="SAM" id="MobiDB-lite"/>
    </source>
</evidence>
<organism evidence="3 4">
    <name type="scientific">Candidatus Acidianus copahuensis</name>
    <dbReference type="NCBI Taxonomy" id="1160895"/>
    <lineage>
        <taxon>Archaea</taxon>
        <taxon>Thermoproteota</taxon>
        <taxon>Thermoprotei</taxon>
        <taxon>Sulfolobales</taxon>
        <taxon>Sulfolobaceae</taxon>
        <taxon>Acidianus</taxon>
    </lineage>
</organism>
<evidence type="ECO:0000313" key="4">
    <source>
        <dbReference type="Proteomes" id="UP000024332"/>
    </source>
</evidence>
<reference evidence="3 4" key="1">
    <citation type="submission" date="2014-03" db="EMBL/GenBank/DDBJ databases">
        <title>Draft genome sequence of the novel thermoacidophilic archaea Acidianus copahuensis ALE1 strain, isolated from Copahue volcanic area in Neuquen Argentina.</title>
        <authorList>
            <person name="Urbieta M.S."/>
            <person name="Rascovan N."/>
            <person name="Castro C."/>
            <person name="Revale S."/>
            <person name="Giaveno M.A."/>
            <person name="Vazquez M.P."/>
            <person name="Donati E.R."/>
        </authorList>
    </citation>
    <scope>NUCLEOTIDE SEQUENCE [LARGE SCALE GENOMIC DNA]</scope>
    <source>
        <strain evidence="3 4">ALE1</strain>
    </source>
</reference>
<feature type="region of interest" description="Disordered" evidence="1">
    <location>
        <begin position="42"/>
        <end position="76"/>
    </location>
</feature>
<dbReference type="Proteomes" id="UP000024332">
    <property type="component" value="Unassembled WGS sequence"/>
</dbReference>
<feature type="transmembrane region" description="Helical" evidence="2">
    <location>
        <begin position="12"/>
        <end position="38"/>
    </location>
</feature>
<comment type="caution">
    <text evidence="3">The sequence shown here is derived from an EMBL/GenBank/DDBJ whole genome shotgun (WGS) entry which is preliminary data.</text>
</comment>
<accession>A0A031LSK3</accession>
<dbReference type="AlphaFoldDB" id="A0A031LSK3"/>
<gene>
    <name evidence="3" type="ORF">CM19_01365</name>
</gene>
<keyword evidence="2" id="KW-1133">Transmembrane helix</keyword>
<dbReference type="STRING" id="1160895.CM19_01365"/>
<proteinExistence type="predicted"/>
<evidence type="ECO:0000256" key="2">
    <source>
        <dbReference type="SAM" id="Phobius"/>
    </source>
</evidence>
<keyword evidence="4" id="KW-1185">Reference proteome</keyword>
<protein>
    <submittedName>
        <fullName evidence="3">Sulfocyanin</fullName>
    </submittedName>
</protein>
<name>A0A031LSK3_9CREN</name>
<dbReference type="EMBL" id="JFZT01000015">
    <property type="protein sequence ID" value="EZQ11367.1"/>
    <property type="molecule type" value="Genomic_DNA"/>
</dbReference>
<keyword evidence="2" id="KW-0812">Transmembrane</keyword>
<keyword evidence="2" id="KW-0472">Membrane</keyword>
<evidence type="ECO:0000313" key="3">
    <source>
        <dbReference type="EMBL" id="EZQ11367.1"/>
    </source>
</evidence>
<sequence length="76" mass="7898">MIIRTYFMKKPLTLLEIALLVISALVIIAGGVFFAIGIPHTTHTTPTSSTSSYSTSSSSTSTQSSSTSSSSPVWGG</sequence>